<dbReference type="AlphaFoldDB" id="A0A1I7WM27"/>
<protein>
    <submittedName>
        <fullName evidence="2">Transposase</fullName>
    </submittedName>
</protein>
<evidence type="ECO:0000313" key="1">
    <source>
        <dbReference type="Proteomes" id="UP000095283"/>
    </source>
</evidence>
<name>A0A1I7WM27_HETBA</name>
<evidence type="ECO:0000313" key="2">
    <source>
        <dbReference type="WBParaSite" id="Hba_06203"/>
    </source>
</evidence>
<dbReference type="WBParaSite" id="Hba_06203">
    <property type="protein sequence ID" value="Hba_06203"/>
    <property type="gene ID" value="Hba_06203"/>
</dbReference>
<organism evidence="1 2">
    <name type="scientific">Heterorhabditis bacteriophora</name>
    <name type="common">Entomopathogenic nematode worm</name>
    <dbReference type="NCBI Taxonomy" id="37862"/>
    <lineage>
        <taxon>Eukaryota</taxon>
        <taxon>Metazoa</taxon>
        <taxon>Ecdysozoa</taxon>
        <taxon>Nematoda</taxon>
        <taxon>Chromadorea</taxon>
        <taxon>Rhabditida</taxon>
        <taxon>Rhabditina</taxon>
        <taxon>Rhabditomorpha</taxon>
        <taxon>Strongyloidea</taxon>
        <taxon>Heterorhabditidae</taxon>
        <taxon>Heterorhabditis</taxon>
    </lineage>
</organism>
<proteinExistence type="predicted"/>
<reference evidence="2" key="1">
    <citation type="submission" date="2016-11" db="UniProtKB">
        <authorList>
            <consortium name="WormBaseParasite"/>
        </authorList>
    </citation>
    <scope>IDENTIFICATION</scope>
</reference>
<sequence length="74" mass="8343">MAVYLFVELDSINSLPDIMNILLCGHWITAKNVRAHVATHLTIRSQGFDRMNRAIVHLERMHAGDSDARIESAV</sequence>
<accession>A0A1I7WM27</accession>
<keyword evidence="1" id="KW-1185">Reference proteome</keyword>
<dbReference type="Proteomes" id="UP000095283">
    <property type="component" value="Unplaced"/>
</dbReference>